<comment type="caution">
    <text evidence="3">The sequence shown here is derived from an EMBL/GenBank/DDBJ whole genome shotgun (WGS) entry which is preliminary data.</text>
</comment>
<dbReference type="Gene3D" id="2.60.120.380">
    <property type="match status" value="1"/>
</dbReference>
<feature type="signal peptide" evidence="2">
    <location>
        <begin position="1"/>
        <end position="26"/>
    </location>
</feature>
<feature type="region of interest" description="Disordered" evidence="1">
    <location>
        <begin position="116"/>
        <end position="136"/>
    </location>
</feature>
<keyword evidence="2" id="KW-0732">Signal</keyword>
<gene>
    <name evidence="3" type="ORF">BDK63_000308</name>
</gene>
<reference evidence="3 4" key="1">
    <citation type="submission" date="2020-08" db="EMBL/GenBank/DDBJ databases">
        <title>Genomic Encyclopedia of Archaeal and Bacterial Type Strains, Phase II (KMG-II): from individual species to whole genera.</title>
        <authorList>
            <person name="Goeker M."/>
        </authorList>
    </citation>
    <scope>NUCLEOTIDE SEQUENCE [LARGE SCALE GENOMIC DNA]</scope>
    <source>
        <strain evidence="3 4">5AG</strain>
    </source>
</reference>
<sequence length="136" mass="14862">MKRSTMMTTALLAGMLTMGLATQSSAMVTNGTFELKNGNTPSRMIPGVDHYRFEVDSPSQLRVESQLWSPEAAGGRMKAELRDGNGNVVARSNSRGKDFVLQQSLAPGRYVLEVHGSPLGGRQESTQRYNLSTDLR</sequence>
<feature type="chain" id="PRO_5030936333" evidence="2">
    <location>
        <begin position="27"/>
        <end position="136"/>
    </location>
</feature>
<feature type="compositionally biased region" description="Polar residues" evidence="1">
    <location>
        <begin position="123"/>
        <end position="136"/>
    </location>
</feature>
<evidence type="ECO:0000313" key="3">
    <source>
        <dbReference type="EMBL" id="MBB3329468.1"/>
    </source>
</evidence>
<evidence type="ECO:0000313" key="4">
    <source>
        <dbReference type="Proteomes" id="UP000553442"/>
    </source>
</evidence>
<evidence type="ECO:0000256" key="1">
    <source>
        <dbReference type="SAM" id="MobiDB-lite"/>
    </source>
</evidence>
<dbReference type="RefSeq" id="WP_183329556.1">
    <property type="nucleotide sequence ID" value="NZ_JACHZF010000002.1"/>
</dbReference>
<keyword evidence="4" id="KW-1185">Reference proteome</keyword>
<name>A0A7W5P9B3_9GAMM</name>
<dbReference type="SUPFAM" id="SSF89260">
    <property type="entry name" value="Collagen-binding domain"/>
    <property type="match status" value="1"/>
</dbReference>
<dbReference type="AlphaFoldDB" id="A0A7W5P9B3"/>
<proteinExistence type="predicted"/>
<accession>A0A7W5P9B3</accession>
<dbReference type="Proteomes" id="UP000553442">
    <property type="component" value="Unassembled WGS sequence"/>
</dbReference>
<evidence type="ECO:0000256" key="2">
    <source>
        <dbReference type="SAM" id="SignalP"/>
    </source>
</evidence>
<dbReference type="EMBL" id="JACHZF010000002">
    <property type="protein sequence ID" value="MBB3329468.1"/>
    <property type="molecule type" value="Genomic_DNA"/>
</dbReference>
<organism evidence="3 4">
    <name type="scientific">Halomonas campaniensis</name>
    <dbReference type="NCBI Taxonomy" id="213554"/>
    <lineage>
        <taxon>Bacteria</taxon>
        <taxon>Pseudomonadati</taxon>
        <taxon>Pseudomonadota</taxon>
        <taxon>Gammaproteobacteria</taxon>
        <taxon>Oceanospirillales</taxon>
        <taxon>Halomonadaceae</taxon>
        <taxon>Halomonas</taxon>
    </lineage>
</organism>
<protein>
    <submittedName>
        <fullName evidence="3">Uncharacterized protein</fullName>
    </submittedName>
</protein>